<proteinExistence type="predicted"/>
<feature type="region of interest" description="Disordered" evidence="2">
    <location>
        <begin position="302"/>
        <end position="322"/>
    </location>
</feature>
<evidence type="ECO:0000313" key="3">
    <source>
        <dbReference type="EMBL" id="KAG2490915.1"/>
    </source>
</evidence>
<feature type="compositionally biased region" description="Gly residues" evidence="2">
    <location>
        <begin position="529"/>
        <end position="538"/>
    </location>
</feature>
<dbReference type="OrthoDB" id="543955at2759"/>
<dbReference type="EMBL" id="JAEHOE010000058">
    <property type="protein sequence ID" value="KAG2490915.1"/>
    <property type="molecule type" value="Genomic_DNA"/>
</dbReference>
<feature type="region of interest" description="Disordered" evidence="2">
    <location>
        <begin position="512"/>
        <end position="538"/>
    </location>
</feature>
<evidence type="ECO:0000256" key="1">
    <source>
        <dbReference type="SAM" id="Coils"/>
    </source>
</evidence>
<keyword evidence="1" id="KW-0175">Coiled coil</keyword>
<name>A0A836BVZ2_9CHLO</name>
<keyword evidence="4" id="KW-1185">Reference proteome</keyword>
<reference evidence="3" key="1">
    <citation type="journal article" date="2020" name="bioRxiv">
        <title>Comparative genomics of Chlamydomonas.</title>
        <authorList>
            <person name="Craig R.J."/>
            <person name="Hasan A.R."/>
            <person name="Ness R.W."/>
            <person name="Keightley P.D."/>
        </authorList>
    </citation>
    <scope>NUCLEOTIDE SEQUENCE</scope>
    <source>
        <strain evidence="3">CCAP 11/70</strain>
    </source>
</reference>
<comment type="caution">
    <text evidence="3">The sequence shown here is derived from an EMBL/GenBank/DDBJ whole genome shotgun (WGS) entry which is preliminary data.</text>
</comment>
<feature type="coiled-coil region" evidence="1">
    <location>
        <begin position="20"/>
        <end position="53"/>
    </location>
</feature>
<dbReference type="Proteomes" id="UP000612055">
    <property type="component" value="Unassembled WGS sequence"/>
</dbReference>
<accession>A0A836BVZ2</accession>
<organism evidence="3 4">
    <name type="scientific">Edaphochlamys debaryana</name>
    <dbReference type="NCBI Taxonomy" id="47281"/>
    <lineage>
        <taxon>Eukaryota</taxon>
        <taxon>Viridiplantae</taxon>
        <taxon>Chlorophyta</taxon>
        <taxon>core chlorophytes</taxon>
        <taxon>Chlorophyceae</taxon>
        <taxon>CS clade</taxon>
        <taxon>Chlamydomonadales</taxon>
        <taxon>Chlamydomonadales incertae sedis</taxon>
        <taxon>Edaphochlamys</taxon>
    </lineage>
</organism>
<dbReference type="AlphaFoldDB" id="A0A836BVZ2"/>
<sequence length="558" mass="59899">MAPPRLPKGDVVDRIFENEIATYRRNVANHRDARKLLEDRAREEKLLKDLLRKKPSPQCEALMRRAYKAEDAGHLAEAVDAYSRVLTLPDEADNHELRAYIGDLMGRLNKQQVAAKLAARQAAREAEAASLGQARIKAVVQGGVPQVPGLGPQAGQLPARPRTAGPIPAGWRNPHSEEAGVPRIGKPVGPMMPMHAEAYRAELAAQAQADRQRRAAAARQEELLGLKQLAVAAAMEALDQHQRHVVGGNDQLAFDNDTQRERRLRAEDRERRLYLEWDELKAAAENPPSGPLAGVDEYARRRAQVQQAHAHRALARNAQEPPQDPRLLYHAAHGHHPRVAAEQAELAAAAAARNGIAAGGPHQPQYYYMPGGGAVAAGLRQRPMSAGAATAAFARERERQRNNDAAMARQYVPGHPYAAVQGPPPAQAWPAEWEGGVMAPPGAVRAAAVAGADIFAKGKKAGPAPFGRPGVDRPTVPIDPKVVRAKQQKWQEKRTKARPLTPQPVVPLRVRRAAGRSPSPPRIAEGALGPAGGGRGAGAGVEGYGAYGGYGDYGAGGY</sequence>
<gene>
    <name evidence="3" type="ORF">HYH03_010828</name>
</gene>
<evidence type="ECO:0000256" key="2">
    <source>
        <dbReference type="SAM" id="MobiDB-lite"/>
    </source>
</evidence>
<protein>
    <submittedName>
        <fullName evidence="3">Uncharacterized protein</fullName>
    </submittedName>
</protein>
<evidence type="ECO:0000313" key="4">
    <source>
        <dbReference type="Proteomes" id="UP000612055"/>
    </source>
</evidence>